<proteinExistence type="predicted"/>
<evidence type="ECO:0000313" key="1">
    <source>
        <dbReference type="EMBL" id="ADU24002.1"/>
    </source>
</evidence>
<dbReference type="AlphaFoldDB" id="E6UK06"/>
<protein>
    <submittedName>
        <fullName evidence="1">Uncharacterized protein</fullName>
    </submittedName>
</protein>
<reference evidence="2" key="1">
    <citation type="journal article" date="2011" name="J. Bacteriol.">
        <title>Complete genome of the cellulolytic ruminal bacterium Ruminococcus albus 7.</title>
        <authorList>
            <person name="Suen G."/>
            <person name="Stevenson D.M."/>
            <person name="Bruce D.C."/>
            <person name="Chertkov O."/>
            <person name="Copeland A."/>
            <person name="Cheng J.F."/>
            <person name="Detter C."/>
            <person name="Detter J.C."/>
            <person name="Goodwin L.A."/>
            <person name="Han C.S."/>
            <person name="Hauser L.J."/>
            <person name="Ivanova N.N."/>
            <person name="Kyrpides N.C."/>
            <person name="Land M.L."/>
            <person name="Lapidus A."/>
            <person name="Lucas S."/>
            <person name="Ovchinnikova G."/>
            <person name="Pitluck S."/>
            <person name="Tapia R."/>
            <person name="Woyke T."/>
            <person name="Boyum J."/>
            <person name="Mead D."/>
            <person name="Weimer P.J."/>
        </authorList>
    </citation>
    <scope>NUCLEOTIDE SEQUENCE [LARGE SCALE GENOMIC DNA]</scope>
    <source>
        <strain evidence="2">ATCC 27210 / DSM 20455 / JCM 14654 / NCDO 2250 / 7</strain>
        <plasmid evidence="2">pRUMAL01</plasmid>
    </source>
</reference>
<sequence length="90" mass="10563">MSKIYRVPVYYQVSEYVPVKAFSKEEAIKYVRDHQDKIPTHCGDANYIDESYEIESDPDVVLGCDEKSGLWEREAWNNEYYDATKENKDG</sequence>
<geneLocation type="plasmid" evidence="1 2">
    <name>pRUMAL01</name>
</geneLocation>
<dbReference type="RefSeq" id="WP_013483551.1">
    <property type="nucleotide sequence ID" value="NC_014824.1"/>
</dbReference>
<keyword evidence="1" id="KW-0614">Plasmid</keyword>
<gene>
    <name evidence="1" type="ordered locus">Rumal_3560</name>
</gene>
<dbReference type="EMBL" id="CP002404">
    <property type="protein sequence ID" value="ADU24002.1"/>
    <property type="molecule type" value="Genomic_DNA"/>
</dbReference>
<organism evidence="1 2">
    <name type="scientific">Ruminococcus albus (strain ATCC 27210 / DSM 20455 / JCM 14654 / NCDO 2250 / 7)</name>
    <dbReference type="NCBI Taxonomy" id="697329"/>
    <lineage>
        <taxon>Bacteria</taxon>
        <taxon>Bacillati</taxon>
        <taxon>Bacillota</taxon>
        <taxon>Clostridia</taxon>
        <taxon>Eubacteriales</taxon>
        <taxon>Oscillospiraceae</taxon>
        <taxon>Ruminococcus</taxon>
    </lineage>
</organism>
<evidence type="ECO:0000313" key="2">
    <source>
        <dbReference type="Proteomes" id="UP000006919"/>
    </source>
</evidence>
<name>E6UK06_RUMA7</name>
<dbReference type="KEGG" id="ral:Rumal_3560"/>
<dbReference type="Proteomes" id="UP000006919">
    <property type="component" value="Plasmid pRUMAL01"/>
</dbReference>
<dbReference type="HOGENOM" id="CLU_2438955_0_0_9"/>
<accession>E6UK06</accession>